<evidence type="ECO:0000256" key="1">
    <source>
        <dbReference type="ARBA" id="ARBA00004496"/>
    </source>
</evidence>
<feature type="active site" description="Nucleophile" evidence="8">
    <location>
        <position position="10"/>
    </location>
</feature>
<evidence type="ECO:0000256" key="7">
    <source>
        <dbReference type="PIRNR" id="PIRNR004682"/>
    </source>
</evidence>
<evidence type="ECO:0000256" key="9">
    <source>
        <dbReference type="PIRSR" id="PIRSR004682-2"/>
    </source>
</evidence>
<dbReference type="GO" id="GO:0005737">
    <property type="term" value="C:cytoplasm"/>
    <property type="evidence" value="ECO:0007669"/>
    <property type="project" value="UniProtKB-SubCell"/>
</dbReference>
<keyword evidence="11" id="KW-0460">Magnesium</keyword>
<dbReference type="InterPro" id="IPR023214">
    <property type="entry name" value="HAD_sf"/>
</dbReference>
<comment type="similarity">
    <text evidence="7">Belongs to the gmhB family.</text>
</comment>
<dbReference type="Gene3D" id="3.40.50.1000">
    <property type="entry name" value="HAD superfamily/HAD-like"/>
    <property type="match status" value="1"/>
</dbReference>
<comment type="subcellular location">
    <subcellularLocation>
        <location evidence="1 7">Cytoplasm</location>
    </subcellularLocation>
</comment>
<dbReference type="GO" id="GO:0005975">
    <property type="term" value="P:carbohydrate metabolic process"/>
    <property type="evidence" value="ECO:0007669"/>
    <property type="project" value="InterPro"/>
</dbReference>
<dbReference type="InterPro" id="IPR006543">
    <property type="entry name" value="Histidinol-phos"/>
</dbReference>
<keyword evidence="11" id="KW-0862">Zinc</keyword>
<evidence type="ECO:0000256" key="10">
    <source>
        <dbReference type="PIRSR" id="PIRSR004682-3"/>
    </source>
</evidence>
<evidence type="ECO:0000256" key="11">
    <source>
        <dbReference type="PIRSR" id="PIRSR004682-4"/>
    </source>
</evidence>
<feature type="active site" description="Proton donor" evidence="8">
    <location>
        <position position="12"/>
    </location>
</feature>
<feature type="site" description="Contributes to substrate recognition" evidence="10">
    <location>
        <position position="109"/>
    </location>
</feature>
<comment type="cofactor">
    <cofactor evidence="11">
        <name>Zn(2+)</name>
        <dbReference type="ChEBI" id="CHEBI:29105"/>
    </cofactor>
</comment>
<protein>
    <recommendedName>
        <fullName evidence="6 7">D,D-heptose 1,7-bisphosphate phosphatase</fullName>
        <ecNumber evidence="7">3.1.3.-</ecNumber>
    </recommendedName>
</protein>
<evidence type="ECO:0000256" key="6">
    <source>
        <dbReference type="ARBA" id="ARBA00031828"/>
    </source>
</evidence>
<feature type="binding site" evidence="11">
    <location>
        <position position="93"/>
    </location>
    <ligand>
        <name>Zn(2+)</name>
        <dbReference type="ChEBI" id="CHEBI:29105"/>
    </ligand>
</feature>
<dbReference type="CDD" id="cd07503">
    <property type="entry name" value="HAD_HisB-N"/>
    <property type="match status" value="1"/>
</dbReference>
<dbReference type="InterPro" id="IPR004446">
    <property type="entry name" value="Heptose_bisP_phosphatase"/>
</dbReference>
<evidence type="ECO:0000256" key="4">
    <source>
        <dbReference type="ARBA" id="ARBA00022801"/>
    </source>
</evidence>
<dbReference type="RefSeq" id="WP_149266738.1">
    <property type="nucleotide sequence ID" value="NZ_VFJB01000006.1"/>
</dbReference>
<feature type="binding site" evidence="11">
    <location>
        <position position="108"/>
    </location>
    <ligand>
        <name>Zn(2+)</name>
        <dbReference type="ChEBI" id="CHEBI:29105"/>
    </ligand>
</feature>
<gene>
    <name evidence="12" type="ORF">FHQ18_08465</name>
</gene>
<feature type="binding site" evidence="11">
    <location>
        <position position="12"/>
    </location>
    <ligand>
        <name>Mg(2+)</name>
        <dbReference type="ChEBI" id="CHEBI:18420"/>
    </ligand>
</feature>
<accession>A0A5A8F6X8</accession>
<dbReference type="Pfam" id="PF13242">
    <property type="entry name" value="Hydrolase_like"/>
    <property type="match status" value="1"/>
</dbReference>
<dbReference type="GO" id="GO:0046872">
    <property type="term" value="F:metal ion binding"/>
    <property type="evidence" value="ECO:0007669"/>
    <property type="project" value="UniProtKB-KW"/>
</dbReference>
<organism evidence="12 13">
    <name type="scientific">Deferribacter autotrophicus</name>
    <dbReference type="NCBI Taxonomy" id="500465"/>
    <lineage>
        <taxon>Bacteria</taxon>
        <taxon>Pseudomonadati</taxon>
        <taxon>Deferribacterota</taxon>
        <taxon>Deferribacteres</taxon>
        <taxon>Deferribacterales</taxon>
        <taxon>Deferribacteraceae</taxon>
        <taxon>Deferribacter</taxon>
    </lineage>
</organism>
<dbReference type="AlphaFoldDB" id="A0A5A8F6X8"/>
<feature type="binding site" evidence="11">
    <location>
        <position position="10"/>
    </location>
    <ligand>
        <name>Mg(2+)</name>
        <dbReference type="ChEBI" id="CHEBI:18420"/>
    </ligand>
</feature>
<dbReference type="PANTHER" id="PTHR42891">
    <property type="entry name" value="D-GLYCERO-BETA-D-MANNO-HEPTOSE-1,7-BISPHOSPHATE 7-PHOSPHATASE"/>
    <property type="match status" value="1"/>
</dbReference>
<comment type="caution">
    <text evidence="12">The sequence shown here is derived from an EMBL/GenBank/DDBJ whole genome shotgun (WGS) entry which is preliminary data.</text>
</comment>
<sequence>MEKRPVVFIDRDGTINKEAGYINHPDNFEVYPFVSHAVRLLNVNDILAVVVTNQAGIARGYYPIGTMHLLHEKMESILNENGAKIDALYYCPHHPSSKIKEYALDCNCRKPKTGMIDKALQELPIDEKNMYVVGDKLSDMEFGWNAGCKTIMVMTGYGKGELVKLKNYEKKPDFICENLLDAVLFVLEDLKK</sequence>
<dbReference type="InterPro" id="IPR036412">
    <property type="entry name" value="HAD-like_sf"/>
</dbReference>
<dbReference type="EC" id="3.1.3.-" evidence="7"/>
<dbReference type="PANTHER" id="PTHR42891:SF1">
    <property type="entry name" value="D-GLYCERO-BETA-D-MANNO-HEPTOSE-1,7-BISPHOSPHATE 7-PHOSPHATASE"/>
    <property type="match status" value="1"/>
</dbReference>
<feature type="binding site" evidence="9">
    <location>
        <begin position="18"/>
        <end position="21"/>
    </location>
    <ligand>
        <name>substrate</name>
    </ligand>
</feature>
<evidence type="ECO:0000256" key="2">
    <source>
        <dbReference type="ARBA" id="ARBA00022490"/>
    </source>
</evidence>
<proteinExistence type="inferred from homology"/>
<keyword evidence="3 11" id="KW-0479">Metal-binding</keyword>
<dbReference type="EMBL" id="VFJB01000006">
    <property type="protein sequence ID" value="KAA0257765.1"/>
    <property type="molecule type" value="Genomic_DNA"/>
</dbReference>
<feature type="binding site" evidence="9">
    <location>
        <begin position="52"/>
        <end position="55"/>
    </location>
    <ligand>
        <name>substrate</name>
    </ligand>
</feature>
<feature type="site" description="Stabilizes the phosphoryl group" evidence="10">
    <location>
        <position position="52"/>
    </location>
</feature>
<dbReference type="GO" id="GO:0016791">
    <property type="term" value="F:phosphatase activity"/>
    <property type="evidence" value="ECO:0007669"/>
    <property type="project" value="InterPro"/>
</dbReference>
<feature type="binding site" evidence="9">
    <location>
        <begin position="10"/>
        <end position="12"/>
    </location>
    <ligand>
        <name>substrate</name>
    </ligand>
</feature>
<dbReference type="OrthoDB" id="9801899at2"/>
<dbReference type="SUPFAM" id="SSF56784">
    <property type="entry name" value="HAD-like"/>
    <property type="match status" value="1"/>
</dbReference>
<keyword evidence="5 7" id="KW-0119">Carbohydrate metabolism</keyword>
<keyword evidence="2 7" id="KW-0963">Cytoplasm</keyword>
<reference evidence="12 13" key="1">
    <citation type="submission" date="2019-06" db="EMBL/GenBank/DDBJ databases">
        <title>Genomic insights into carbon and energy metabolism of Deferribacter autotrophicus revealed new metabolic traits in the phylum Deferribacteres.</title>
        <authorList>
            <person name="Slobodkin A.I."/>
            <person name="Slobodkina G.B."/>
            <person name="Allioux M."/>
            <person name="Alain K."/>
            <person name="Jebbar M."/>
            <person name="Shadrin V."/>
            <person name="Kublanov I.V."/>
            <person name="Toshchakov S.V."/>
            <person name="Bonch-Osmolovskaya E.A."/>
        </authorList>
    </citation>
    <scope>NUCLEOTIDE SEQUENCE [LARGE SCALE GENOMIC DNA]</scope>
    <source>
        <strain evidence="12 13">SL50</strain>
    </source>
</reference>
<feature type="binding site" evidence="9">
    <location>
        <position position="136"/>
    </location>
    <ligand>
        <name>substrate</name>
    </ligand>
</feature>
<evidence type="ECO:0000256" key="8">
    <source>
        <dbReference type="PIRSR" id="PIRSR004682-1"/>
    </source>
</evidence>
<feature type="binding site" evidence="9">
    <location>
        <begin position="109"/>
        <end position="110"/>
    </location>
    <ligand>
        <name>substrate</name>
    </ligand>
</feature>
<evidence type="ECO:0000313" key="12">
    <source>
        <dbReference type="EMBL" id="KAA0257765.1"/>
    </source>
</evidence>
<dbReference type="Proteomes" id="UP000322876">
    <property type="component" value="Unassembled WGS sequence"/>
</dbReference>
<feature type="binding site" evidence="11">
    <location>
        <position position="91"/>
    </location>
    <ligand>
        <name>Zn(2+)</name>
        <dbReference type="ChEBI" id="CHEBI:29105"/>
    </ligand>
</feature>
<feature type="binding site" evidence="11">
    <location>
        <position position="136"/>
    </location>
    <ligand>
        <name>Mg(2+)</name>
        <dbReference type="ChEBI" id="CHEBI:18420"/>
    </ligand>
</feature>
<evidence type="ECO:0000313" key="13">
    <source>
        <dbReference type="Proteomes" id="UP000322876"/>
    </source>
</evidence>
<feature type="binding site" evidence="11">
    <location>
        <position position="106"/>
    </location>
    <ligand>
        <name>Zn(2+)</name>
        <dbReference type="ChEBI" id="CHEBI:29105"/>
    </ligand>
</feature>
<dbReference type="NCBIfam" id="TIGR01656">
    <property type="entry name" value="Histidinol-ppas"/>
    <property type="match status" value="1"/>
</dbReference>
<feature type="site" description="Contributes to substrate recognition" evidence="10">
    <location>
        <position position="110"/>
    </location>
</feature>
<evidence type="ECO:0000256" key="3">
    <source>
        <dbReference type="ARBA" id="ARBA00022723"/>
    </source>
</evidence>
<comment type="cofactor">
    <cofactor evidence="11">
        <name>Mg(2+)</name>
        <dbReference type="ChEBI" id="CHEBI:18420"/>
    </cofactor>
</comment>
<feature type="binding site" evidence="11">
    <location>
        <position position="135"/>
    </location>
    <ligand>
        <name>Mg(2+)</name>
        <dbReference type="ChEBI" id="CHEBI:18420"/>
    </ligand>
</feature>
<dbReference type="PIRSF" id="PIRSF004682">
    <property type="entry name" value="GmhB"/>
    <property type="match status" value="1"/>
</dbReference>
<keyword evidence="4 7" id="KW-0378">Hydrolase</keyword>
<name>A0A5A8F6X8_9BACT</name>
<dbReference type="InterPro" id="IPR006549">
    <property type="entry name" value="HAD-SF_hydro_IIIA"/>
</dbReference>
<keyword evidence="13" id="KW-1185">Reference proteome</keyword>
<dbReference type="NCBIfam" id="TIGR01662">
    <property type="entry name" value="HAD-SF-IIIA"/>
    <property type="match status" value="1"/>
</dbReference>
<evidence type="ECO:0000256" key="5">
    <source>
        <dbReference type="ARBA" id="ARBA00023277"/>
    </source>
</evidence>